<evidence type="ECO:0000313" key="2">
    <source>
        <dbReference type="EMBL" id="KKJ00722.1"/>
    </source>
</evidence>
<feature type="transmembrane region" description="Helical" evidence="1">
    <location>
        <begin position="91"/>
        <end position="114"/>
    </location>
</feature>
<keyword evidence="1" id="KW-0812">Transmembrane</keyword>
<dbReference type="eggNOG" id="ENOG502Z99S">
    <property type="taxonomic scope" value="Bacteria"/>
</dbReference>
<dbReference type="Proteomes" id="UP000034681">
    <property type="component" value="Unassembled WGS sequence"/>
</dbReference>
<sequence>MLHLAFALPDSTALSFGSSKLFQILMPLSVYILFQELPGVRQSVQRFILLLKPDANLDSYEYLISLFLGFISWKIGCDFGFLIVATGSAPWSIAFTVAGLIPYAIAQYFCYYLIGQKMIIQGNPNPFNEKFTAKKITGRPPLWKRFVSKFFHENMNVTTASVPLRQVILKPMVDYAGIIISWPLYNVGLIFLQSGEINFAPLFHFMFLSIFVFYVVNVFGYILGYNLGEFLYFRLVLGVEWLKKQLRKRKLQGQQARLESLDNQGQAKGAWMVKIALFNDVVLLPYRSFCNRYGINLRWLMSASLGVACVIVIEPKMSSTIFSLANSVQHLWFYSFGHVDPSHVDQLLSAAGEGYLPPAENLTTEFARNFPTLYAAVQHGAAQNPGFEPSTQIALIAP</sequence>
<evidence type="ECO:0000256" key="1">
    <source>
        <dbReference type="SAM" id="Phobius"/>
    </source>
</evidence>
<accession>A0A0M2Q274</accession>
<keyword evidence="1" id="KW-1133">Transmembrane helix</keyword>
<feature type="transmembrane region" description="Helical" evidence="1">
    <location>
        <begin position="173"/>
        <end position="192"/>
    </location>
</feature>
<keyword evidence="3" id="KW-1185">Reference proteome</keyword>
<feature type="transmembrane region" description="Helical" evidence="1">
    <location>
        <begin position="60"/>
        <end position="85"/>
    </location>
</feature>
<reference evidence="2" key="1">
    <citation type="submission" date="2012-04" db="EMBL/GenBank/DDBJ databases">
        <authorList>
            <person name="Borisov I.G."/>
            <person name="Ivanikova N.V."/>
            <person name="Pinevich A.V."/>
        </authorList>
    </citation>
    <scope>NUCLEOTIDE SEQUENCE</scope>
    <source>
        <strain evidence="2">CALU 1027</strain>
    </source>
</reference>
<protein>
    <submittedName>
        <fullName evidence="2">Uncharacterized protein</fullName>
    </submittedName>
</protein>
<gene>
    <name evidence="2" type="ORF">PROH_05470</name>
</gene>
<name>A0A0M2Q274_PROHO</name>
<keyword evidence="1" id="KW-0472">Membrane</keyword>
<dbReference type="EMBL" id="AJTX02000003">
    <property type="protein sequence ID" value="KKJ00722.1"/>
    <property type="molecule type" value="Genomic_DNA"/>
</dbReference>
<organism evidence="2 3">
    <name type="scientific">Prochlorothrix hollandica PCC 9006 = CALU 1027</name>
    <dbReference type="NCBI Taxonomy" id="317619"/>
    <lineage>
        <taxon>Bacteria</taxon>
        <taxon>Bacillati</taxon>
        <taxon>Cyanobacteriota</taxon>
        <taxon>Cyanophyceae</taxon>
        <taxon>Prochlorotrichales</taxon>
        <taxon>Prochlorotrichaceae</taxon>
        <taxon>Prochlorothrix</taxon>
    </lineage>
</organism>
<comment type="caution">
    <text evidence="2">The sequence shown here is derived from an EMBL/GenBank/DDBJ whole genome shotgun (WGS) entry which is preliminary data.</text>
</comment>
<dbReference type="RefSeq" id="WP_017714599.1">
    <property type="nucleotide sequence ID" value="NZ_KB235944.1"/>
</dbReference>
<evidence type="ECO:0000313" key="3">
    <source>
        <dbReference type="Proteomes" id="UP000034681"/>
    </source>
</evidence>
<feature type="transmembrane region" description="Helical" evidence="1">
    <location>
        <begin position="204"/>
        <end position="224"/>
    </location>
</feature>
<dbReference type="AlphaFoldDB" id="A0A0M2Q274"/>
<proteinExistence type="predicted"/>